<evidence type="ECO:0000256" key="2">
    <source>
        <dbReference type="ARBA" id="ARBA00004651"/>
    </source>
</evidence>
<sequence>MRVNIILMAILTAFFFVCSAVYTIWHMLAYDGRVEWAGTLGLALTGLMAGLIGFYLVLVRRGQGGHEHPSDRLDAEIDDADPEEGHYSPWSWWPLGVGFALALVFLSPTGPTFLIPIAAVLLIITLVGWVYEHYRGNFTH</sequence>
<dbReference type="AlphaFoldDB" id="U1L853"/>
<dbReference type="EMBL" id="ASHR01000038">
    <property type="protein sequence ID" value="ERG63098.1"/>
    <property type="molecule type" value="Genomic_DNA"/>
</dbReference>
<keyword evidence="13" id="KW-1185">Reference proteome</keyword>
<name>U1L853_9MICO</name>
<feature type="transmembrane region" description="Helical" evidence="11">
    <location>
        <begin position="113"/>
        <end position="131"/>
    </location>
</feature>
<dbReference type="RefSeq" id="WP_021011662.1">
    <property type="nucleotide sequence ID" value="NZ_ASHR01000038.1"/>
</dbReference>
<gene>
    <name evidence="12" type="ORF">L332_01340</name>
</gene>
<evidence type="ECO:0000256" key="10">
    <source>
        <dbReference type="PIRNR" id="PIRNR017385"/>
    </source>
</evidence>
<evidence type="ECO:0000256" key="11">
    <source>
        <dbReference type="SAM" id="Phobius"/>
    </source>
</evidence>
<dbReference type="Pfam" id="PF12270">
    <property type="entry name" value="Cyt_c_ox_IV"/>
    <property type="match status" value="1"/>
</dbReference>
<evidence type="ECO:0000256" key="1">
    <source>
        <dbReference type="ARBA" id="ARBA00002536"/>
    </source>
</evidence>
<evidence type="ECO:0000256" key="7">
    <source>
        <dbReference type="ARBA" id="ARBA00022989"/>
    </source>
</evidence>
<dbReference type="PIRSF" id="PIRSF017385">
    <property type="entry name" value="CtaF"/>
    <property type="match status" value="1"/>
</dbReference>
<comment type="caution">
    <text evidence="12">The sequence shown here is derived from an EMBL/GenBank/DDBJ whole genome shotgun (WGS) entry which is preliminary data.</text>
</comment>
<dbReference type="GO" id="GO:0022900">
    <property type="term" value="P:electron transport chain"/>
    <property type="evidence" value="ECO:0007669"/>
    <property type="project" value="InterPro"/>
</dbReference>
<dbReference type="OrthoDB" id="5244617at2"/>
<evidence type="ECO:0000313" key="13">
    <source>
        <dbReference type="Proteomes" id="UP000016462"/>
    </source>
</evidence>
<dbReference type="GO" id="GO:0004129">
    <property type="term" value="F:cytochrome-c oxidase activity"/>
    <property type="evidence" value="ECO:0007669"/>
    <property type="project" value="UniProtKB-EC"/>
</dbReference>
<keyword evidence="5 11" id="KW-0812">Transmembrane</keyword>
<comment type="catalytic activity">
    <reaction evidence="9 10">
        <text>4 Fe(II)-[cytochrome c] + O2 + 8 H(+)(in) = 4 Fe(III)-[cytochrome c] + 2 H2O + 4 H(+)(out)</text>
        <dbReference type="Rhea" id="RHEA:11436"/>
        <dbReference type="Rhea" id="RHEA-COMP:10350"/>
        <dbReference type="Rhea" id="RHEA-COMP:14399"/>
        <dbReference type="ChEBI" id="CHEBI:15377"/>
        <dbReference type="ChEBI" id="CHEBI:15378"/>
        <dbReference type="ChEBI" id="CHEBI:15379"/>
        <dbReference type="ChEBI" id="CHEBI:29033"/>
        <dbReference type="ChEBI" id="CHEBI:29034"/>
        <dbReference type="EC" id="7.1.1.9"/>
    </reaction>
</comment>
<evidence type="ECO:0000256" key="4">
    <source>
        <dbReference type="ARBA" id="ARBA00022475"/>
    </source>
</evidence>
<proteinExistence type="inferred from homology"/>
<comment type="subcellular location">
    <subcellularLocation>
        <location evidence="2">Cell membrane</location>
        <topology evidence="2">Multi-pass membrane protein</topology>
    </subcellularLocation>
</comment>
<evidence type="ECO:0000256" key="3">
    <source>
        <dbReference type="ARBA" id="ARBA00006870"/>
    </source>
</evidence>
<dbReference type="Proteomes" id="UP000016462">
    <property type="component" value="Unassembled WGS sequence"/>
</dbReference>
<evidence type="ECO:0000256" key="6">
    <source>
        <dbReference type="ARBA" id="ARBA00022967"/>
    </source>
</evidence>
<keyword evidence="8 10" id="KW-0472">Membrane</keyword>
<dbReference type="InterPro" id="IPR021050">
    <property type="entry name" value="Cyt_c_oxidase_su4_actinobac"/>
</dbReference>
<comment type="subunit">
    <text evidence="10">Associates with subunits I, II and III to form cytochrome c oxidase.</text>
</comment>
<keyword evidence="7 11" id="KW-1133">Transmembrane helix</keyword>
<comment type="function">
    <text evidence="1 10">Part of cytochrome c oxidase, its function is unknown.</text>
</comment>
<organism evidence="12 13">
    <name type="scientific">Agrococcus pavilionensis RW1</name>
    <dbReference type="NCBI Taxonomy" id="1330458"/>
    <lineage>
        <taxon>Bacteria</taxon>
        <taxon>Bacillati</taxon>
        <taxon>Actinomycetota</taxon>
        <taxon>Actinomycetes</taxon>
        <taxon>Micrococcales</taxon>
        <taxon>Microbacteriaceae</taxon>
        <taxon>Agrococcus</taxon>
    </lineage>
</organism>
<accession>U1L853</accession>
<feature type="transmembrane region" description="Helical" evidence="11">
    <location>
        <begin position="90"/>
        <end position="107"/>
    </location>
</feature>
<protein>
    <recommendedName>
        <fullName evidence="10">Cytochrome c oxidase polypeptide 4</fullName>
        <ecNumber evidence="10">7.1.1.9</ecNumber>
    </recommendedName>
    <alternativeName>
        <fullName evidence="10">Cytochrome aa3 subunit 4</fullName>
    </alternativeName>
    <alternativeName>
        <fullName evidence="10">Cytochrome c oxidase polypeptide IV</fullName>
    </alternativeName>
</protein>
<dbReference type="EC" id="7.1.1.9" evidence="10"/>
<evidence type="ECO:0000256" key="8">
    <source>
        <dbReference type="ARBA" id="ARBA00023136"/>
    </source>
</evidence>
<comment type="similarity">
    <text evidence="3 10">Belongs to the cytochrome c oxidase bacterial subunit CtaF family.</text>
</comment>
<feature type="transmembrane region" description="Helical" evidence="11">
    <location>
        <begin position="36"/>
        <end position="58"/>
    </location>
</feature>
<evidence type="ECO:0000313" key="12">
    <source>
        <dbReference type="EMBL" id="ERG63098.1"/>
    </source>
</evidence>
<reference evidence="12 13" key="1">
    <citation type="journal article" date="2013" name="Genome Announc.">
        <title>First draft genome sequence from a member of the genus agrococcus, isolated from modern microbialites.</title>
        <authorList>
            <person name="White R.A.III."/>
            <person name="Grassa C.J."/>
            <person name="Suttle C.A."/>
        </authorList>
    </citation>
    <scope>NUCLEOTIDE SEQUENCE [LARGE SCALE GENOMIC DNA]</scope>
    <source>
        <strain evidence="12 13">RW1</strain>
    </source>
</reference>
<evidence type="ECO:0000256" key="5">
    <source>
        <dbReference type="ARBA" id="ARBA00022692"/>
    </source>
</evidence>
<dbReference type="GO" id="GO:0005886">
    <property type="term" value="C:plasma membrane"/>
    <property type="evidence" value="ECO:0007669"/>
    <property type="project" value="UniProtKB-SubCell"/>
</dbReference>
<evidence type="ECO:0000256" key="9">
    <source>
        <dbReference type="ARBA" id="ARBA00047816"/>
    </source>
</evidence>
<keyword evidence="4 10" id="KW-1003">Cell membrane</keyword>
<keyword evidence="6 10" id="KW-1278">Translocase</keyword>